<evidence type="ECO:0000313" key="2">
    <source>
        <dbReference type="Proteomes" id="UP001371456"/>
    </source>
</evidence>
<gene>
    <name evidence="1" type="ORF">RDI58_022296</name>
</gene>
<name>A0AAN8T785_SOLBU</name>
<protein>
    <submittedName>
        <fullName evidence="1">Uncharacterized protein</fullName>
    </submittedName>
</protein>
<accession>A0AAN8T785</accession>
<evidence type="ECO:0000313" key="1">
    <source>
        <dbReference type="EMBL" id="KAK6780112.1"/>
    </source>
</evidence>
<proteinExistence type="predicted"/>
<reference evidence="1 2" key="1">
    <citation type="submission" date="2024-02" db="EMBL/GenBank/DDBJ databases">
        <title>de novo genome assembly of Solanum bulbocastanum strain 11H21.</title>
        <authorList>
            <person name="Hosaka A.J."/>
        </authorList>
    </citation>
    <scope>NUCLEOTIDE SEQUENCE [LARGE SCALE GENOMIC DNA]</scope>
    <source>
        <tissue evidence="1">Young leaves</tissue>
    </source>
</reference>
<dbReference type="EMBL" id="JBANQN010000009">
    <property type="protein sequence ID" value="KAK6780112.1"/>
    <property type="molecule type" value="Genomic_DNA"/>
</dbReference>
<keyword evidence="2" id="KW-1185">Reference proteome</keyword>
<organism evidence="1 2">
    <name type="scientific">Solanum bulbocastanum</name>
    <name type="common">Wild potato</name>
    <dbReference type="NCBI Taxonomy" id="147425"/>
    <lineage>
        <taxon>Eukaryota</taxon>
        <taxon>Viridiplantae</taxon>
        <taxon>Streptophyta</taxon>
        <taxon>Embryophyta</taxon>
        <taxon>Tracheophyta</taxon>
        <taxon>Spermatophyta</taxon>
        <taxon>Magnoliopsida</taxon>
        <taxon>eudicotyledons</taxon>
        <taxon>Gunneridae</taxon>
        <taxon>Pentapetalae</taxon>
        <taxon>asterids</taxon>
        <taxon>lamiids</taxon>
        <taxon>Solanales</taxon>
        <taxon>Solanaceae</taxon>
        <taxon>Solanoideae</taxon>
        <taxon>Solaneae</taxon>
        <taxon>Solanum</taxon>
    </lineage>
</organism>
<sequence>MNMVTECRWIKKGQ</sequence>
<comment type="caution">
    <text evidence="1">The sequence shown here is derived from an EMBL/GenBank/DDBJ whole genome shotgun (WGS) entry which is preliminary data.</text>
</comment>
<dbReference type="Proteomes" id="UP001371456">
    <property type="component" value="Unassembled WGS sequence"/>
</dbReference>